<dbReference type="PANTHER" id="PTHR30543:SF31">
    <property type="entry name" value="NADPH-DEPENDENT AZOREDUCTASE AZR"/>
    <property type="match status" value="1"/>
</dbReference>
<dbReference type="EMBL" id="FTOH01000004">
    <property type="protein sequence ID" value="SIS77373.1"/>
    <property type="molecule type" value="Genomic_DNA"/>
</dbReference>
<dbReference type="Gene3D" id="3.40.50.360">
    <property type="match status" value="1"/>
</dbReference>
<dbReference type="GO" id="GO:0010181">
    <property type="term" value="F:FMN binding"/>
    <property type="evidence" value="ECO:0007669"/>
    <property type="project" value="TreeGrafter"/>
</dbReference>
<evidence type="ECO:0000313" key="4">
    <source>
        <dbReference type="Proteomes" id="UP000185639"/>
    </source>
</evidence>
<dbReference type="Pfam" id="PF03358">
    <property type="entry name" value="FMN_red"/>
    <property type="match status" value="1"/>
</dbReference>
<dbReference type="GO" id="GO:0016491">
    <property type="term" value="F:oxidoreductase activity"/>
    <property type="evidence" value="ECO:0007669"/>
    <property type="project" value="InterPro"/>
</dbReference>
<evidence type="ECO:0000256" key="1">
    <source>
        <dbReference type="ARBA" id="ARBA00022643"/>
    </source>
</evidence>
<dbReference type="InterPro" id="IPR029039">
    <property type="entry name" value="Flavoprotein-like_sf"/>
</dbReference>
<dbReference type="STRING" id="484498.SAMN05421686_104222"/>
<keyword evidence="1" id="KW-0285">Flavoprotein</keyword>
<feature type="domain" description="NADPH-dependent FMN reductase-like" evidence="2">
    <location>
        <begin position="5"/>
        <end position="124"/>
    </location>
</feature>
<dbReference type="InterPro" id="IPR050712">
    <property type="entry name" value="NAD(P)H-dep_reductase"/>
</dbReference>
<evidence type="ECO:0000259" key="2">
    <source>
        <dbReference type="Pfam" id="PF03358"/>
    </source>
</evidence>
<keyword evidence="4" id="KW-1185">Reference proteome</keyword>
<dbReference type="Proteomes" id="UP000185639">
    <property type="component" value="Unassembled WGS sequence"/>
</dbReference>
<name>A0A1N7LU42_9GAMM</name>
<protein>
    <submittedName>
        <fullName evidence="3">NAD(P)H-dependent FMN reductase</fullName>
    </submittedName>
</protein>
<keyword evidence="1" id="KW-0288">FMN</keyword>
<dbReference type="RefSeq" id="WP_068436076.1">
    <property type="nucleotide sequence ID" value="NZ_FTOH01000004.1"/>
</dbReference>
<dbReference type="AlphaFoldDB" id="A0A1N7LU42"/>
<accession>A0A1N7LU42</accession>
<reference evidence="4" key="1">
    <citation type="submission" date="2017-01" db="EMBL/GenBank/DDBJ databases">
        <authorList>
            <person name="Varghese N."/>
            <person name="Submissions S."/>
        </authorList>
    </citation>
    <scope>NUCLEOTIDE SEQUENCE [LARGE SCALE GENOMIC DNA]</scope>
    <source>
        <strain evidence="4">DSM 24913</strain>
    </source>
</reference>
<gene>
    <name evidence="3" type="ORF">SAMN05421686_104222</name>
</gene>
<dbReference type="OrthoDB" id="5563352at2"/>
<organism evidence="3 4">
    <name type="scientific">Thalassolituus maritimus</name>
    <dbReference type="NCBI Taxonomy" id="484498"/>
    <lineage>
        <taxon>Bacteria</taxon>
        <taxon>Pseudomonadati</taxon>
        <taxon>Pseudomonadota</taxon>
        <taxon>Gammaproteobacteria</taxon>
        <taxon>Oceanospirillales</taxon>
        <taxon>Oceanospirillaceae</taxon>
        <taxon>Thalassolituus</taxon>
    </lineage>
</organism>
<dbReference type="GO" id="GO:0005829">
    <property type="term" value="C:cytosol"/>
    <property type="evidence" value="ECO:0007669"/>
    <property type="project" value="TreeGrafter"/>
</dbReference>
<dbReference type="InterPro" id="IPR005025">
    <property type="entry name" value="FMN_Rdtase-like_dom"/>
</dbReference>
<dbReference type="PANTHER" id="PTHR30543">
    <property type="entry name" value="CHROMATE REDUCTASE"/>
    <property type="match status" value="1"/>
</dbReference>
<sequence length="193" mass="21404">MANYAIISASHRDGAQSLRLAQELNTRFFDGGADVIDLFKADLPLWNGEREANEQVKEVQNKITQADGLVFVVPEWHGMAPAGLKNLFLWCSHPQFAHKPALLVAVSGSVGGAFVVAELRGSGYKNSRLLWLPEHLILRDASELWQGKGRESDEYLEKRAHYAVEQLKTYTEALAPQREALTAGLEDFPNGMS</sequence>
<proteinExistence type="predicted"/>
<evidence type="ECO:0000313" key="3">
    <source>
        <dbReference type="EMBL" id="SIS77373.1"/>
    </source>
</evidence>
<dbReference type="SUPFAM" id="SSF52218">
    <property type="entry name" value="Flavoproteins"/>
    <property type="match status" value="1"/>
</dbReference>